<accession>A0ABR2H2Q2</accession>
<feature type="region of interest" description="Disordered" evidence="2">
    <location>
        <begin position="590"/>
        <end position="609"/>
    </location>
</feature>
<keyword evidence="4" id="KW-1185">Reference proteome</keyword>
<evidence type="ECO:0008006" key="5">
    <source>
        <dbReference type="Google" id="ProtNLM"/>
    </source>
</evidence>
<protein>
    <recommendedName>
        <fullName evidence="5">DUF659 domain-containing protein</fullName>
    </recommendedName>
</protein>
<keyword evidence="1" id="KW-0175">Coiled coil</keyword>
<organism evidence="3 4">
    <name type="scientific">Tritrichomonas musculus</name>
    <dbReference type="NCBI Taxonomy" id="1915356"/>
    <lineage>
        <taxon>Eukaryota</taxon>
        <taxon>Metamonada</taxon>
        <taxon>Parabasalia</taxon>
        <taxon>Tritrichomonadida</taxon>
        <taxon>Tritrichomonadidae</taxon>
        <taxon>Tritrichomonas</taxon>
    </lineage>
</organism>
<evidence type="ECO:0000256" key="1">
    <source>
        <dbReference type="SAM" id="Coils"/>
    </source>
</evidence>
<evidence type="ECO:0000313" key="3">
    <source>
        <dbReference type="EMBL" id="KAK8840431.1"/>
    </source>
</evidence>
<reference evidence="3 4" key="1">
    <citation type="submission" date="2024-04" db="EMBL/GenBank/DDBJ databases">
        <title>Tritrichomonas musculus Genome.</title>
        <authorList>
            <person name="Alves-Ferreira E."/>
            <person name="Grigg M."/>
            <person name="Lorenzi H."/>
            <person name="Galac M."/>
        </authorList>
    </citation>
    <scope>NUCLEOTIDE SEQUENCE [LARGE SCALE GENOMIC DNA]</scope>
    <source>
        <strain evidence="3 4">EAF2021</strain>
    </source>
</reference>
<evidence type="ECO:0000256" key="2">
    <source>
        <dbReference type="SAM" id="MobiDB-lite"/>
    </source>
</evidence>
<dbReference type="Proteomes" id="UP001470230">
    <property type="component" value="Unassembled WGS sequence"/>
</dbReference>
<feature type="compositionally biased region" description="Basic residues" evidence="2">
    <location>
        <begin position="599"/>
        <end position="609"/>
    </location>
</feature>
<sequence>MEKNLKLERDLETAQKEKINLYNQFLSLKKEMSDLNFHYNEQIMNLKKVTIQADNYAKQIYDLKNRLEYYIKENRKNVSVIVRIQNDNTDLKKRISEIKKTNYSITPFSQILGSYVCGIGYKQSDFFLSFMNLLGVPKKEFYDCQCTLSKMIHDFVHQLILDNWKKIERDIILLSDGSYNHAFGTMCFNIFIDFQSEHILDYASMDHEEQPDLKRNQYEAATYKQLLERLTENDVGKHVKAIMTDGDAKLRNLTEQFNQTHGFNITHLRDHIHGISSIEKIIKSIYQDFETKQHPEIPLIVNSLIKFANVIRKLKLPPDLNEKCFLNSIQHLQGNHNKYCLHEINEECEVLIPPEKAEILGPISQKIEKASNIFGEIDSNFTTNICENFFSLKSKYIPKNRFFGNSAKSRFEITILQHENPYLWILDFIKKYPLFELPPEIIQHLKEKRQLIDNDHSYKSQERVKKEQAICKFLRHKACLIEASMDDLGHSEGTLLKQAKKSPYCQALVHNIASLSEIKKAKKEWELIETLPSRISKKQDKLKKLRKDEQIQKYNNQIAILTSNLNDANKLFPLHSVQIQTAAKEAYIKKREKEEEAKRRRKNNVGKKK</sequence>
<dbReference type="EMBL" id="JAPFFF010000045">
    <property type="protein sequence ID" value="KAK8840431.1"/>
    <property type="molecule type" value="Genomic_DNA"/>
</dbReference>
<feature type="coiled-coil region" evidence="1">
    <location>
        <begin position="4"/>
        <end position="31"/>
    </location>
</feature>
<comment type="caution">
    <text evidence="3">The sequence shown here is derived from an EMBL/GenBank/DDBJ whole genome shotgun (WGS) entry which is preliminary data.</text>
</comment>
<name>A0ABR2H2Q2_9EUKA</name>
<proteinExistence type="predicted"/>
<gene>
    <name evidence="3" type="ORF">M9Y10_030636</name>
</gene>
<evidence type="ECO:0000313" key="4">
    <source>
        <dbReference type="Proteomes" id="UP001470230"/>
    </source>
</evidence>